<evidence type="ECO:0000313" key="2">
    <source>
        <dbReference type="Proteomes" id="UP001234178"/>
    </source>
</evidence>
<reference evidence="1 2" key="1">
    <citation type="journal article" date="2023" name="Nucleic Acids Res.">
        <title>The hologenome of Daphnia magna reveals possible DNA methylation and microbiome-mediated evolution of the host genome.</title>
        <authorList>
            <person name="Chaturvedi A."/>
            <person name="Li X."/>
            <person name="Dhandapani V."/>
            <person name="Marshall H."/>
            <person name="Kissane S."/>
            <person name="Cuenca-Cambronero M."/>
            <person name="Asole G."/>
            <person name="Calvet F."/>
            <person name="Ruiz-Romero M."/>
            <person name="Marangio P."/>
            <person name="Guigo R."/>
            <person name="Rago D."/>
            <person name="Mirbahai L."/>
            <person name="Eastwood N."/>
            <person name="Colbourne J.K."/>
            <person name="Zhou J."/>
            <person name="Mallon E."/>
            <person name="Orsini L."/>
        </authorList>
    </citation>
    <scope>NUCLEOTIDE SEQUENCE [LARGE SCALE GENOMIC DNA]</scope>
    <source>
        <strain evidence="1">LRV0_1</strain>
    </source>
</reference>
<name>A0ABQ9YRS4_9CRUS</name>
<keyword evidence="2" id="KW-1185">Reference proteome</keyword>
<evidence type="ECO:0000313" key="1">
    <source>
        <dbReference type="EMBL" id="KAK4003312.1"/>
    </source>
</evidence>
<gene>
    <name evidence="1" type="ORF">OUZ56_005083</name>
</gene>
<protein>
    <submittedName>
        <fullName evidence="1">Uncharacterized protein</fullName>
    </submittedName>
</protein>
<dbReference type="Proteomes" id="UP001234178">
    <property type="component" value="Unassembled WGS sequence"/>
</dbReference>
<sequence>MGGVAKVYAPHGCTLSGLQLLPPNEQWRFFLHSEHESNLPRKSKQKMPQRICLRINRFHGREIPFRSASKAFSIDSKSMIALGSWCSPSVGGECLMRSTRDRAKFGRRKREDYTCNLTRPLPQTFAYFPRRKETSRKES</sequence>
<organism evidence="1 2">
    <name type="scientific">Daphnia magna</name>
    <dbReference type="NCBI Taxonomy" id="35525"/>
    <lineage>
        <taxon>Eukaryota</taxon>
        <taxon>Metazoa</taxon>
        <taxon>Ecdysozoa</taxon>
        <taxon>Arthropoda</taxon>
        <taxon>Crustacea</taxon>
        <taxon>Branchiopoda</taxon>
        <taxon>Diplostraca</taxon>
        <taxon>Cladocera</taxon>
        <taxon>Anomopoda</taxon>
        <taxon>Daphniidae</taxon>
        <taxon>Daphnia</taxon>
    </lineage>
</organism>
<dbReference type="EMBL" id="JAOYFB010000001">
    <property type="protein sequence ID" value="KAK4003312.1"/>
    <property type="molecule type" value="Genomic_DNA"/>
</dbReference>
<accession>A0ABQ9YRS4</accession>
<comment type="caution">
    <text evidence="1">The sequence shown here is derived from an EMBL/GenBank/DDBJ whole genome shotgun (WGS) entry which is preliminary data.</text>
</comment>
<proteinExistence type="predicted"/>